<feature type="compositionally biased region" description="Basic and acidic residues" evidence="1">
    <location>
        <begin position="121"/>
        <end position="136"/>
    </location>
</feature>
<accession>A0AA41QVT7</accession>
<protein>
    <submittedName>
        <fullName evidence="3">DUF3040 domain-containing protein</fullName>
    </submittedName>
</protein>
<keyword evidence="2" id="KW-0812">Transmembrane</keyword>
<organism evidence="3 4">
    <name type="scientific">Cryobacterium zhongshanensis</name>
    <dbReference type="NCBI Taxonomy" id="2928153"/>
    <lineage>
        <taxon>Bacteria</taxon>
        <taxon>Bacillati</taxon>
        <taxon>Actinomycetota</taxon>
        <taxon>Actinomycetes</taxon>
        <taxon>Micrococcales</taxon>
        <taxon>Microbacteriaceae</taxon>
        <taxon>Cryobacterium</taxon>
    </lineage>
</organism>
<keyword evidence="2" id="KW-1133">Transmembrane helix</keyword>
<dbReference type="Pfam" id="PF11239">
    <property type="entry name" value="DUF3040"/>
    <property type="match status" value="1"/>
</dbReference>
<feature type="compositionally biased region" description="Low complexity" evidence="1">
    <location>
        <begin position="92"/>
        <end position="114"/>
    </location>
</feature>
<evidence type="ECO:0000313" key="4">
    <source>
        <dbReference type="Proteomes" id="UP001165341"/>
    </source>
</evidence>
<dbReference type="InterPro" id="IPR021401">
    <property type="entry name" value="DUF3040"/>
</dbReference>
<proteinExistence type="predicted"/>
<feature type="transmembrane region" description="Helical" evidence="2">
    <location>
        <begin position="64"/>
        <end position="82"/>
    </location>
</feature>
<name>A0AA41QVT7_9MICO</name>
<feature type="region of interest" description="Disordered" evidence="1">
    <location>
        <begin position="87"/>
        <end position="136"/>
    </location>
</feature>
<keyword evidence="2" id="KW-0472">Membrane</keyword>
<dbReference type="Proteomes" id="UP001165341">
    <property type="component" value="Unassembled WGS sequence"/>
</dbReference>
<dbReference type="EMBL" id="JALGAR010000003">
    <property type="protein sequence ID" value="MCI4658616.1"/>
    <property type="molecule type" value="Genomic_DNA"/>
</dbReference>
<keyword evidence="4" id="KW-1185">Reference proteome</keyword>
<evidence type="ECO:0000256" key="2">
    <source>
        <dbReference type="SAM" id="Phobius"/>
    </source>
</evidence>
<comment type="caution">
    <text evidence="3">The sequence shown here is derived from an EMBL/GenBank/DDBJ whole genome shotgun (WGS) entry which is preliminary data.</text>
</comment>
<dbReference type="AlphaFoldDB" id="A0AA41QVT7"/>
<reference evidence="3" key="1">
    <citation type="submission" date="2022-03" db="EMBL/GenBank/DDBJ databases">
        <title>Cryobacterium sp. nov. strain ZS14-85, isolated from Antarctic soil.</title>
        <authorList>
            <person name="Li J."/>
            <person name="Niu G."/>
        </authorList>
    </citation>
    <scope>NUCLEOTIDE SEQUENCE</scope>
    <source>
        <strain evidence="3">ZS14-85</strain>
    </source>
</reference>
<feature type="transmembrane region" description="Helical" evidence="2">
    <location>
        <begin position="41"/>
        <end position="58"/>
    </location>
</feature>
<evidence type="ECO:0000256" key="1">
    <source>
        <dbReference type="SAM" id="MobiDB-lite"/>
    </source>
</evidence>
<dbReference type="RefSeq" id="WP_134533324.1">
    <property type="nucleotide sequence ID" value="NZ_JALGAR010000003.1"/>
</dbReference>
<evidence type="ECO:0000313" key="3">
    <source>
        <dbReference type="EMBL" id="MCI4658616.1"/>
    </source>
</evidence>
<sequence>MPLSEQEQRLLEEMERGLYHNDSDFVATVGGSSLRPNYRSIALGVLAVVAGIGGLIAGVAVQQLWIGILGFVVMFAGVLLATSPGKAARRLSSSGFSSTGKSSSGTNRSRTSGSGKSGRGFMDRLNDRWDRRQDGN</sequence>
<gene>
    <name evidence="3" type="ORF">MQH31_12445</name>
</gene>